<comment type="function">
    <text evidence="6">Binds together with bS18 to 16S ribosomal RNA.</text>
</comment>
<evidence type="ECO:0000256" key="2">
    <source>
        <dbReference type="ARBA" id="ARBA00022730"/>
    </source>
</evidence>
<accession>A0A1G4NUT5</accession>
<keyword evidence="7" id="KW-0150">Chloroplast</keyword>
<dbReference type="InterPro" id="IPR035980">
    <property type="entry name" value="Ribosomal_bS6_sf"/>
</dbReference>
<evidence type="ECO:0000256" key="4">
    <source>
        <dbReference type="ARBA" id="ARBA00022980"/>
    </source>
</evidence>
<evidence type="ECO:0000256" key="6">
    <source>
        <dbReference type="HAMAP-Rule" id="MF_00360"/>
    </source>
</evidence>
<dbReference type="SUPFAM" id="SSF54995">
    <property type="entry name" value="Ribosomal protein S6"/>
    <property type="match status" value="1"/>
</dbReference>
<sequence length="105" mass="12540">MFLNTYEIVYILRPNTTEKVNLEIVSEYKNLIKKNGGYDICVQHRGRRHLSYNIKQYYDAIYVQMTFKGNGQMIGMIEKSMKFNEYIIRYLTTRQDKVIEPTITV</sequence>
<keyword evidence="3 6" id="KW-0694">RNA-binding</keyword>
<dbReference type="NCBIfam" id="TIGR00166">
    <property type="entry name" value="S6"/>
    <property type="match status" value="1"/>
</dbReference>
<gene>
    <name evidence="6 7" type="primary">rps6</name>
    <name evidence="7" type="ORF">J0158_6</name>
</gene>
<dbReference type="GO" id="GO:0003735">
    <property type="term" value="F:structural constituent of ribosome"/>
    <property type="evidence" value="ECO:0007669"/>
    <property type="project" value="InterPro"/>
</dbReference>
<dbReference type="GO" id="GO:0006412">
    <property type="term" value="P:translation"/>
    <property type="evidence" value="ECO:0007669"/>
    <property type="project" value="UniProtKB-UniRule"/>
</dbReference>
<dbReference type="EMBL" id="LT622868">
    <property type="protein sequence ID" value="SCW22269.1"/>
    <property type="molecule type" value="Genomic_DNA"/>
</dbReference>
<keyword evidence="2 6" id="KW-0699">rRNA-binding</keyword>
<dbReference type="PANTHER" id="PTHR21011:SF1">
    <property type="entry name" value="SMALL RIBOSOMAL SUBUNIT PROTEIN BS6M"/>
    <property type="match status" value="1"/>
</dbReference>
<geneLocation type="chloroplast" evidence="7"/>
<name>A0A1G4NUT5_9FLOR</name>
<dbReference type="GeneID" id="30000661"/>
<protein>
    <recommendedName>
        <fullName evidence="6">Small ribosomal subunit protein bS6c</fullName>
    </recommendedName>
</protein>
<keyword evidence="4 6" id="KW-0689">Ribosomal protein</keyword>
<dbReference type="InterPro" id="IPR014717">
    <property type="entry name" value="Transl_elong_EF1B/ribsomal_bS6"/>
</dbReference>
<dbReference type="InterPro" id="IPR000529">
    <property type="entry name" value="Ribosomal_bS6"/>
</dbReference>
<dbReference type="PROSITE" id="PS01048">
    <property type="entry name" value="RIBOSOMAL_S6"/>
    <property type="match status" value="1"/>
</dbReference>
<dbReference type="HAMAP" id="MF_00360">
    <property type="entry name" value="Ribosomal_bS6"/>
    <property type="match status" value="1"/>
</dbReference>
<dbReference type="AlphaFoldDB" id="A0A1G4NUT5"/>
<evidence type="ECO:0000256" key="1">
    <source>
        <dbReference type="ARBA" id="ARBA00009512"/>
    </source>
</evidence>
<organism evidence="7">
    <name type="scientific">Izziella formosana</name>
    <dbReference type="NCBI Taxonomy" id="1653389"/>
    <lineage>
        <taxon>Eukaryota</taxon>
        <taxon>Rhodophyta</taxon>
        <taxon>Florideophyceae</taxon>
        <taxon>Nemaliophycidae</taxon>
        <taxon>Nemaliales</taxon>
        <taxon>Liagoraceae</taxon>
        <taxon>Izziella</taxon>
    </lineage>
</organism>
<reference evidence="7" key="2">
    <citation type="submission" date="2016-10" db="EMBL/GenBank/DDBJ databases">
        <authorList>
            <person name="de Groot N.N."/>
        </authorList>
    </citation>
    <scope>NUCLEOTIDE SEQUENCE</scope>
    <source>
        <strain evidence="7">J.0158</strain>
    </source>
</reference>
<dbReference type="InterPro" id="IPR020814">
    <property type="entry name" value="Ribosomal_S6_plastid/chlpt"/>
</dbReference>
<dbReference type="GO" id="GO:0009507">
    <property type="term" value="C:chloroplast"/>
    <property type="evidence" value="ECO:0007669"/>
    <property type="project" value="UniProtKB-SubCell"/>
</dbReference>
<comment type="similarity">
    <text evidence="1 6">Belongs to the bacterial ribosomal protein bS6 family.</text>
</comment>
<dbReference type="PANTHER" id="PTHR21011">
    <property type="entry name" value="MITOCHONDRIAL 28S RIBOSOMAL PROTEIN S6"/>
    <property type="match status" value="1"/>
</dbReference>
<dbReference type="GO" id="GO:1990904">
    <property type="term" value="C:ribonucleoprotein complex"/>
    <property type="evidence" value="ECO:0007669"/>
    <property type="project" value="UniProtKB-KW"/>
</dbReference>
<evidence type="ECO:0000256" key="3">
    <source>
        <dbReference type="ARBA" id="ARBA00022884"/>
    </source>
</evidence>
<dbReference type="InterPro" id="IPR020815">
    <property type="entry name" value="Ribosomal_bS6_CS"/>
</dbReference>
<evidence type="ECO:0000313" key="7">
    <source>
        <dbReference type="EMBL" id="SCW22269.1"/>
    </source>
</evidence>
<comment type="subcellular location">
    <subcellularLocation>
        <location evidence="6">Plastid</location>
        <location evidence="6">Chloroplast</location>
    </subcellularLocation>
</comment>
<keyword evidence="5 6" id="KW-0687">Ribonucleoprotein</keyword>
<reference evidence="7" key="1">
    <citation type="submission" date="2016-10" db="EMBL/GenBank/DDBJ databases">
        <title>Chloroplast genomes as a tool to resolve red algal phylogenies: a case study in the Nemaliales.</title>
        <authorList>
            <person name="Costa J.F."/>
            <person name="Lin S.M."/>
            <person name="Macaya E.C."/>
            <person name="Fernandez-Garcia C."/>
            <person name="Verbruggen H."/>
        </authorList>
    </citation>
    <scope>NUCLEOTIDE SEQUENCE</scope>
    <source>
        <strain evidence="7">J.0158</strain>
    </source>
</reference>
<dbReference type="Gene3D" id="3.30.70.60">
    <property type="match status" value="1"/>
</dbReference>
<proteinExistence type="inferred from homology"/>
<dbReference type="GO" id="GO:0005840">
    <property type="term" value="C:ribosome"/>
    <property type="evidence" value="ECO:0007669"/>
    <property type="project" value="UniProtKB-KW"/>
</dbReference>
<dbReference type="Pfam" id="PF01250">
    <property type="entry name" value="Ribosomal_S6"/>
    <property type="match status" value="1"/>
</dbReference>
<evidence type="ECO:0000256" key="5">
    <source>
        <dbReference type="ARBA" id="ARBA00023274"/>
    </source>
</evidence>
<keyword evidence="7" id="KW-0934">Plastid</keyword>
<dbReference type="RefSeq" id="YP_009314015.1">
    <property type="nucleotide sequence ID" value="NC_031660.1"/>
</dbReference>
<dbReference type="GO" id="GO:0070181">
    <property type="term" value="F:small ribosomal subunit rRNA binding"/>
    <property type="evidence" value="ECO:0007669"/>
    <property type="project" value="TreeGrafter"/>
</dbReference>